<dbReference type="PANTHER" id="PTHR45642">
    <property type="entry name" value="GDSL ESTERASE/LIPASE EXL3"/>
    <property type="match status" value="1"/>
</dbReference>
<dbReference type="Proteomes" id="UP000575898">
    <property type="component" value="Unassembled WGS sequence"/>
</dbReference>
<dbReference type="EMBL" id="JACHHY010000005">
    <property type="protein sequence ID" value="MBB5017831.1"/>
    <property type="molecule type" value="Genomic_DNA"/>
</dbReference>
<evidence type="ECO:0000313" key="2">
    <source>
        <dbReference type="EMBL" id="MBB5017831.1"/>
    </source>
</evidence>
<dbReference type="GO" id="GO:0016788">
    <property type="term" value="F:hydrolase activity, acting on ester bonds"/>
    <property type="evidence" value="ECO:0007669"/>
    <property type="project" value="InterPro"/>
</dbReference>
<gene>
    <name evidence="2" type="ORF">HNQ59_001101</name>
</gene>
<feature type="chain" id="PRO_5033035200" evidence="1">
    <location>
        <begin position="20"/>
        <end position="433"/>
    </location>
</feature>
<dbReference type="InterPro" id="IPR001087">
    <property type="entry name" value="GDSL"/>
</dbReference>
<dbReference type="CDD" id="cd01846">
    <property type="entry name" value="fatty_acyltransferase_like"/>
    <property type="match status" value="1"/>
</dbReference>
<accession>A0A840MRI7</accession>
<evidence type="ECO:0000313" key="3">
    <source>
        <dbReference type="Proteomes" id="UP000575898"/>
    </source>
</evidence>
<evidence type="ECO:0000256" key="1">
    <source>
        <dbReference type="SAM" id="SignalP"/>
    </source>
</evidence>
<reference evidence="2 3" key="1">
    <citation type="submission" date="2020-08" db="EMBL/GenBank/DDBJ databases">
        <title>Genomic Encyclopedia of Type Strains, Phase IV (KMG-IV): sequencing the most valuable type-strain genomes for metagenomic binning, comparative biology and taxonomic classification.</title>
        <authorList>
            <person name="Goeker M."/>
        </authorList>
    </citation>
    <scope>NUCLEOTIDE SEQUENCE [LARGE SCALE GENOMIC DNA]</scope>
    <source>
        <strain evidence="2 3">DSM 27165</strain>
    </source>
</reference>
<sequence>MKYLMIGILLAPLISPTFASDEAAPLSAASSVAGIQANPYHFANEPSPAPPHTGSTYTYLRCWYQISDSPLHPRATYEWAKDPVSGDWYRVHGSWWKSGAFHWENMFYSDTTQDTLKSVCEQTLARKGIQRPVISALAADHAISFNYTIWTNDTAAQGPGFNKVIAFGDSLSDTQNMYNASQWKLPGHSWLGGRFSNGLVWVEYLARSLNLPLYNWAIGGAGTDKYLVVPGLEQEITSWKEYMRKAPDYQPEHTLFTMWIGANDLLNYGRTPDQAISAMRRALISLLDGGAKYVVLLNLPALQKAPVFKLKTGGEQAAQQVQSFNTKLTSLVDEMRTRYGGTKQLTLFDASQIFDDMLQHPAQYGMTNTTESCLNIRSLSSTVYLEKHEPRSTCTDPGQYVFWDTLHPTTATHRQLAAHVETFIRNQYSSMLR</sequence>
<keyword evidence="1" id="KW-0732">Signal</keyword>
<dbReference type="RefSeq" id="WP_246490858.1">
    <property type="nucleotide sequence ID" value="NZ_JACHHY010000005.1"/>
</dbReference>
<dbReference type="InterPro" id="IPR050592">
    <property type="entry name" value="GDSL_lipolytic_enzyme"/>
</dbReference>
<feature type="signal peptide" evidence="1">
    <location>
        <begin position="1"/>
        <end position="19"/>
    </location>
</feature>
<proteinExistence type="predicted"/>
<keyword evidence="3" id="KW-1185">Reference proteome</keyword>
<comment type="caution">
    <text evidence="2">The sequence shown here is derived from an EMBL/GenBank/DDBJ whole genome shotgun (WGS) entry which is preliminary data.</text>
</comment>
<dbReference type="InterPro" id="IPR036514">
    <property type="entry name" value="SGNH_hydro_sf"/>
</dbReference>
<dbReference type="AlphaFoldDB" id="A0A840MRI7"/>
<name>A0A840MRI7_9PROT</name>
<dbReference type="Gene3D" id="3.40.50.1110">
    <property type="entry name" value="SGNH hydrolase"/>
    <property type="match status" value="1"/>
</dbReference>
<protein>
    <submittedName>
        <fullName evidence="2">Thermolabile hemolysin</fullName>
    </submittedName>
</protein>
<organism evidence="2 3">
    <name type="scientific">Chitinivorax tropicus</name>
    <dbReference type="NCBI Taxonomy" id="714531"/>
    <lineage>
        <taxon>Bacteria</taxon>
        <taxon>Pseudomonadati</taxon>
        <taxon>Pseudomonadota</taxon>
        <taxon>Betaproteobacteria</taxon>
        <taxon>Chitinivorax</taxon>
    </lineage>
</organism>
<dbReference type="Pfam" id="PF00657">
    <property type="entry name" value="Lipase_GDSL"/>
    <property type="match status" value="1"/>
</dbReference>
<dbReference type="PANTHER" id="PTHR45642:SF141">
    <property type="entry name" value="SECRETED EFFECTOR PROTEIN SSEJ"/>
    <property type="match status" value="1"/>
</dbReference>
<dbReference type="SUPFAM" id="SSF52266">
    <property type="entry name" value="SGNH hydrolase"/>
    <property type="match status" value="1"/>
</dbReference>